<evidence type="ECO:0000256" key="1">
    <source>
        <dbReference type="SAM" id="MobiDB-lite"/>
    </source>
</evidence>
<organism evidence="2 3">
    <name type="scientific">Punica granatum</name>
    <name type="common">Pomegranate</name>
    <dbReference type="NCBI Taxonomy" id="22663"/>
    <lineage>
        <taxon>Eukaryota</taxon>
        <taxon>Viridiplantae</taxon>
        <taxon>Streptophyta</taxon>
        <taxon>Embryophyta</taxon>
        <taxon>Tracheophyta</taxon>
        <taxon>Spermatophyta</taxon>
        <taxon>Magnoliopsida</taxon>
        <taxon>eudicotyledons</taxon>
        <taxon>Gunneridae</taxon>
        <taxon>Pentapetalae</taxon>
        <taxon>rosids</taxon>
        <taxon>malvids</taxon>
        <taxon>Myrtales</taxon>
        <taxon>Lythraceae</taxon>
        <taxon>Punica</taxon>
    </lineage>
</organism>
<feature type="non-terminal residue" evidence="2">
    <location>
        <position position="1"/>
    </location>
</feature>
<dbReference type="Proteomes" id="UP000233551">
    <property type="component" value="Unassembled WGS sequence"/>
</dbReference>
<accession>A0A2I0L8J7</accession>
<feature type="region of interest" description="Disordered" evidence="1">
    <location>
        <begin position="1"/>
        <end position="44"/>
    </location>
</feature>
<evidence type="ECO:0000313" key="3">
    <source>
        <dbReference type="Proteomes" id="UP000233551"/>
    </source>
</evidence>
<gene>
    <name evidence="2" type="ORF">CRG98_002524</name>
</gene>
<dbReference type="AlphaFoldDB" id="A0A2I0L8J7"/>
<dbReference type="EMBL" id="PGOL01000105">
    <property type="protein sequence ID" value="PKI77021.1"/>
    <property type="molecule type" value="Genomic_DNA"/>
</dbReference>
<sequence length="79" mass="8558">RTPAPWVDGSRSPIGVPNPESTGGFDSRSPIDSRSGPPISDLDPSTEVVGVLCGCRRPWWRVWGHRLAAPTPSLFDFSL</sequence>
<protein>
    <submittedName>
        <fullName evidence="2">Uncharacterized protein</fullName>
    </submittedName>
</protein>
<comment type="caution">
    <text evidence="2">The sequence shown here is derived from an EMBL/GenBank/DDBJ whole genome shotgun (WGS) entry which is preliminary data.</text>
</comment>
<proteinExistence type="predicted"/>
<keyword evidence="3" id="KW-1185">Reference proteome</keyword>
<reference evidence="2 3" key="1">
    <citation type="submission" date="2017-11" db="EMBL/GenBank/DDBJ databases">
        <title>De-novo sequencing of pomegranate (Punica granatum L.) genome.</title>
        <authorList>
            <person name="Akparov Z."/>
            <person name="Amiraslanov A."/>
            <person name="Hajiyeva S."/>
            <person name="Abbasov M."/>
            <person name="Kaur K."/>
            <person name="Hamwieh A."/>
            <person name="Solovyev V."/>
            <person name="Salamov A."/>
            <person name="Braich B."/>
            <person name="Kosarev P."/>
            <person name="Mahmoud A."/>
            <person name="Hajiyev E."/>
            <person name="Babayeva S."/>
            <person name="Izzatullayeva V."/>
            <person name="Mammadov A."/>
            <person name="Mammadov A."/>
            <person name="Sharifova S."/>
            <person name="Ojaghi J."/>
            <person name="Eynullazada K."/>
            <person name="Bayramov B."/>
            <person name="Abdulazimova A."/>
            <person name="Shahmuradov I."/>
        </authorList>
    </citation>
    <scope>NUCLEOTIDE SEQUENCE [LARGE SCALE GENOMIC DNA]</scope>
    <source>
        <strain evidence="3">cv. AG2017</strain>
        <tissue evidence="2">Leaf</tissue>
    </source>
</reference>
<evidence type="ECO:0000313" key="2">
    <source>
        <dbReference type="EMBL" id="PKI77021.1"/>
    </source>
</evidence>
<name>A0A2I0L8J7_PUNGR</name>